<dbReference type="Gene3D" id="3.20.20.140">
    <property type="entry name" value="Metal-dependent hydrolases"/>
    <property type="match status" value="1"/>
</dbReference>
<feature type="binding site" evidence="7">
    <location>
        <position position="140"/>
    </location>
    <ligand>
        <name>substrate</name>
    </ligand>
</feature>
<dbReference type="OrthoDB" id="9776488at2"/>
<keyword evidence="11" id="KW-1185">Reference proteome</keyword>
<feature type="binding site" evidence="7">
    <location>
        <position position="249"/>
    </location>
    <ligand>
        <name>substrate</name>
    </ligand>
</feature>
<keyword evidence="3 5" id="KW-0378">Hydrolase</keyword>
<evidence type="ECO:0000256" key="6">
    <source>
        <dbReference type="PIRSR" id="PIRSR038994-1"/>
    </source>
</evidence>
<dbReference type="GO" id="GO:0006046">
    <property type="term" value="P:N-acetylglucosamine catabolic process"/>
    <property type="evidence" value="ECO:0007669"/>
    <property type="project" value="TreeGrafter"/>
</dbReference>
<feature type="binding site" evidence="8">
    <location>
        <position position="129"/>
    </location>
    <ligand>
        <name>Zn(2+)</name>
        <dbReference type="ChEBI" id="CHEBI:29105"/>
    </ligand>
</feature>
<feature type="active site" description="Proton donor/acceptor" evidence="6">
    <location>
        <position position="272"/>
    </location>
</feature>
<dbReference type="SUPFAM" id="SSF51338">
    <property type="entry name" value="Composite domain of metallo-dependent hydrolases"/>
    <property type="match status" value="1"/>
</dbReference>
<dbReference type="GO" id="GO:0046872">
    <property type="term" value="F:metal ion binding"/>
    <property type="evidence" value="ECO:0007669"/>
    <property type="project" value="UniProtKB-KW"/>
</dbReference>
<keyword evidence="2 8" id="KW-0479">Metal-binding</keyword>
<feature type="binding site" evidence="7">
    <location>
        <begin position="304"/>
        <end position="306"/>
    </location>
    <ligand>
        <name>substrate</name>
    </ligand>
</feature>
<dbReference type="PANTHER" id="PTHR11113:SF14">
    <property type="entry name" value="N-ACETYLGLUCOSAMINE-6-PHOSPHATE DEACETYLASE"/>
    <property type="match status" value="1"/>
</dbReference>
<dbReference type="NCBIfam" id="TIGR00221">
    <property type="entry name" value="nagA"/>
    <property type="match status" value="1"/>
</dbReference>
<feature type="domain" description="Amidohydrolase-related" evidence="9">
    <location>
        <begin position="52"/>
        <end position="374"/>
    </location>
</feature>
<dbReference type="Pfam" id="PF22643">
    <property type="entry name" value="NagA_N"/>
    <property type="match status" value="1"/>
</dbReference>
<dbReference type="CDD" id="cd00854">
    <property type="entry name" value="NagA"/>
    <property type="match status" value="1"/>
</dbReference>
<sequence length="382" mass="40315">MISAVYSHRLFDGDQWLRDHALLIDGEQIVAILPQAEVPVDIHSLDLGGLTLAPGLIDIQVNGGGGIMFNNAPSASGVATIASAHRDYGTTGIIPTLISDTPDVQRKAAAAIAEIRAAGVAGVLGLHLEGPHFEPARRGTHKAAMIRPPADSDLAWLASLRDFPTIVTLAPEHVDPGIVRQLNEAGLLVCAGHTNASYQQICAALDEGLRGFTHLFNAMSPLQGREPGTVGAALDSADSWAGIIADGHHVHPAAIRLAHRAKEPGKLILVSDAMSTVGGPDSVEIYGERIRVEDGRLINAEGKLAGSAIALIDAVRIAHQQAGLPLEECLRMASRYPAEFLGLEAQLGRLAVGYRADLFAFDDNYRVGHTWVAGEHQSHAGA</sequence>
<organism evidence="10 11">
    <name type="scientific">Seongchinamella unica</name>
    <dbReference type="NCBI Taxonomy" id="2547392"/>
    <lineage>
        <taxon>Bacteria</taxon>
        <taxon>Pseudomonadati</taxon>
        <taxon>Pseudomonadota</taxon>
        <taxon>Gammaproteobacteria</taxon>
        <taxon>Cellvibrionales</taxon>
        <taxon>Halieaceae</taxon>
        <taxon>Seongchinamella</taxon>
    </lineage>
</organism>
<name>A0A4R5LR24_9GAMM</name>
<comment type="similarity">
    <text evidence="1 5">Belongs to the metallo-dependent hydrolases superfamily. NagA family.</text>
</comment>
<dbReference type="InterPro" id="IPR032466">
    <property type="entry name" value="Metal_Hydrolase"/>
</dbReference>
<feature type="binding site" evidence="7">
    <location>
        <position position="225"/>
    </location>
    <ligand>
        <name>substrate</name>
    </ligand>
</feature>
<dbReference type="AlphaFoldDB" id="A0A4R5LR24"/>
<feature type="binding site" evidence="8">
    <location>
        <position position="193"/>
    </location>
    <ligand>
        <name>Zn(2+)</name>
        <dbReference type="ChEBI" id="CHEBI:29105"/>
    </ligand>
</feature>
<evidence type="ECO:0000256" key="5">
    <source>
        <dbReference type="PIRNR" id="PIRNR038994"/>
    </source>
</evidence>
<evidence type="ECO:0000256" key="1">
    <source>
        <dbReference type="ARBA" id="ARBA00010716"/>
    </source>
</evidence>
<evidence type="ECO:0000313" key="11">
    <source>
        <dbReference type="Proteomes" id="UP000295554"/>
    </source>
</evidence>
<proteinExistence type="inferred from homology"/>
<evidence type="ECO:0000256" key="7">
    <source>
        <dbReference type="PIRSR" id="PIRSR038994-2"/>
    </source>
</evidence>
<dbReference type="GO" id="GO:0008448">
    <property type="term" value="F:N-acetylglucosamine-6-phosphate deacetylase activity"/>
    <property type="evidence" value="ECO:0007669"/>
    <property type="project" value="UniProtKB-EC"/>
</dbReference>
<accession>A0A4R5LR24</accession>
<dbReference type="Gene3D" id="2.30.40.10">
    <property type="entry name" value="Urease, subunit C, domain 1"/>
    <property type="match status" value="1"/>
</dbReference>
<reference evidence="10 11" key="1">
    <citation type="submission" date="2019-03" db="EMBL/GenBank/DDBJ databases">
        <title>Seongchinamella monodicae gen. nov., sp. nov., a novel member of the Gammaproteobacteria isolated from a tidal mudflat of beach.</title>
        <authorList>
            <person name="Yang H.G."/>
            <person name="Kang J.W."/>
            <person name="Lee S.D."/>
        </authorList>
    </citation>
    <scope>NUCLEOTIDE SEQUENCE [LARGE SCALE GENOMIC DNA]</scope>
    <source>
        <strain evidence="10 11">GH4-78</strain>
    </source>
</reference>
<dbReference type="InterPro" id="IPR011059">
    <property type="entry name" value="Metal-dep_hydrolase_composite"/>
</dbReference>
<evidence type="ECO:0000259" key="9">
    <source>
        <dbReference type="Pfam" id="PF01979"/>
    </source>
</evidence>
<comment type="cofactor">
    <cofactor evidence="8">
        <name>a divalent metal cation</name>
        <dbReference type="ChEBI" id="CHEBI:60240"/>
    </cofactor>
    <text evidence="8">Binds 1 divalent metal cation per subunit.</text>
</comment>
<dbReference type="PANTHER" id="PTHR11113">
    <property type="entry name" value="N-ACETYLGLUCOSAMINE-6-PHOSPHATE DEACETYLASE"/>
    <property type="match status" value="1"/>
</dbReference>
<evidence type="ECO:0000256" key="8">
    <source>
        <dbReference type="PIRSR" id="PIRSR038994-3"/>
    </source>
</evidence>
<dbReference type="InterPro" id="IPR006680">
    <property type="entry name" value="Amidohydro-rel"/>
</dbReference>
<keyword evidence="4 5" id="KW-0119">Carbohydrate metabolism</keyword>
<dbReference type="Proteomes" id="UP000295554">
    <property type="component" value="Unassembled WGS sequence"/>
</dbReference>
<feature type="binding site" evidence="7">
    <location>
        <begin position="217"/>
        <end position="218"/>
    </location>
    <ligand>
        <name>substrate</name>
    </ligand>
</feature>
<feature type="binding site" evidence="8">
    <location>
        <position position="214"/>
    </location>
    <ligand>
        <name>Zn(2+)</name>
        <dbReference type="ChEBI" id="CHEBI:29105"/>
    </ligand>
</feature>
<dbReference type="SUPFAM" id="SSF51556">
    <property type="entry name" value="Metallo-dependent hydrolases"/>
    <property type="match status" value="1"/>
</dbReference>
<comment type="caution">
    <text evidence="10">The sequence shown here is derived from an EMBL/GenBank/DDBJ whole genome shotgun (WGS) entry which is preliminary data.</text>
</comment>
<evidence type="ECO:0000313" key="10">
    <source>
        <dbReference type="EMBL" id="TDG12989.1"/>
    </source>
</evidence>
<dbReference type="PIRSF" id="PIRSF038994">
    <property type="entry name" value="NagA"/>
    <property type="match status" value="1"/>
</dbReference>
<dbReference type="InterPro" id="IPR003764">
    <property type="entry name" value="GlcNAc_6-P_deAcase"/>
</dbReference>
<dbReference type="EMBL" id="SMSE01000003">
    <property type="protein sequence ID" value="TDG12989.1"/>
    <property type="molecule type" value="Genomic_DNA"/>
</dbReference>
<evidence type="ECO:0000256" key="2">
    <source>
        <dbReference type="ARBA" id="ARBA00022723"/>
    </source>
</evidence>
<gene>
    <name evidence="10" type="primary">nagA</name>
    <name evidence="10" type="ORF">E2F43_12635</name>
</gene>
<dbReference type="Pfam" id="PF01979">
    <property type="entry name" value="Amidohydro_1"/>
    <property type="match status" value="1"/>
</dbReference>
<evidence type="ECO:0000256" key="4">
    <source>
        <dbReference type="ARBA" id="ARBA00023277"/>
    </source>
</evidence>
<protein>
    <submittedName>
        <fullName evidence="10">N-acetylglucosamine-6-phosphate deacetylase</fullName>
        <ecNumber evidence="10">3.5.1.25</ecNumber>
    </submittedName>
</protein>
<evidence type="ECO:0000256" key="3">
    <source>
        <dbReference type="ARBA" id="ARBA00022801"/>
    </source>
</evidence>
<dbReference type="EC" id="3.5.1.25" evidence="10"/>